<keyword evidence="1" id="KW-0812">Transmembrane</keyword>
<accession>A0A931HYN6</accession>
<dbReference type="AlphaFoldDB" id="A0A931HYN6"/>
<name>A0A931HYN6_9HYPH</name>
<dbReference type="Pfam" id="PF03334">
    <property type="entry name" value="PhaG_MnhG_YufB"/>
    <property type="match status" value="1"/>
</dbReference>
<feature type="transmembrane region" description="Helical" evidence="1">
    <location>
        <begin position="6"/>
        <end position="28"/>
    </location>
</feature>
<proteinExistence type="predicted"/>
<dbReference type="NCBIfam" id="NF009314">
    <property type="entry name" value="PRK12674.1-2"/>
    <property type="match status" value="1"/>
</dbReference>
<keyword evidence="1" id="KW-0472">Membrane</keyword>
<sequence length="125" mass="12967">MELLQNILVGLLLLAGGGFAFFGAVGVLRFPDVYTRMHAASKSGTVGSGLLLLAVAVYAGDLGVAIRCLAAIVFLLLTAPVAAHLLSRAAYLAGYKPDPSTRLDAYGPALRRQRRSAAAAENEPG</sequence>
<dbReference type="PANTHER" id="PTHR34703">
    <property type="entry name" value="ANTIPORTER SUBUNIT MNHG2-RELATED"/>
    <property type="match status" value="1"/>
</dbReference>
<comment type="caution">
    <text evidence="2">The sequence shown here is derived from an EMBL/GenBank/DDBJ whole genome shotgun (WGS) entry which is preliminary data.</text>
</comment>
<organism evidence="2 3">
    <name type="scientific">Methylobrevis albus</name>
    <dbReference type="NCBI Taxonomy" id="2793297"/>
    <lineage>
        <taxon>Bacteria</taxon>
        <taxon>Pseudomonadati</taxon>
        <taxon>Pseudomonadota</taxon>
        <taxon>Alphaproteobacteria</taxon>
        <taxon>Hyphomicrobiales</taxon>
        <taxon>Pleomorphomonadaceae</taxon>
        <taxon>Methylobrevis</taxon>
    </lineage>
</organism>
<dbReference type="EMBL" id="JADZLT010000041">
    <property type="protein sequence ID" value="MBH0237107.1"/>
    <property type="molecule type" value="Genomic_DNA"/>
</dbReference>
<keyword evidence="3" id="KW-1185">Reference proteome</keyword>
<keyword evidence="1" id="KW-1133">Transmembrane helix</keyword>
<feature type="transmembrane region" description="Helical" evidence="1">
    <location>
        <begin position="64"/>
        <end position="86"/>
    </location>
</feature>
<dbReference type="PANTHER" id="PTHR34703:SF1">
    <property type="entry name" value="ANTIPORTER SUBUNIT MNHG2-RELATED"/>
    <property type="match status" value="1"/>
</dbReference>
<dbReference type="Proteomes" id="UP000631694">
    <property type="component" value="Unassembled WGS sequence"/>
</dbReference>
<evidence type="ECO:0000313" key="2">
    <source>
        <dbReference type="EMBL" id="MBH0237107.1"/>
    </source>
</evidence>
<feature type="transmembrane region" description="Helical" evidence="1">
    <location>
        <begin position="40"/>
        <end position="58"/>
    </location>
</feature>
<evidence type="ECO:0000256" key="1">
    <source>
        <dbReference type="SAM" id="Phobius"/>
    </source>
</evidence>
<dbReference type="NCBIfam" id="TIGR01300">
    <property type="entry name" value="CPA3_mnhG_phaG"/>
    <property type="match status" value="1"/>
</dbReference>
<protein>
    <submittedName>
        <fullName evidence="2">Monovalent cation/H(+) antiporter subunit G</fullName>
    </submittedName>
</protein>
<evidence type="ECO:0000313" key="3">
    <source>
        <dbReference type="Proteomes" id="UP000631694"/>
    </source>
</evidence>
<dbReference type="GO" id="GO:0015385">
    <property type="term" value="F:sodium:proton antiporter activity"/>
    <property type="evidence" value="ECO:0007669"/>
    <property type="project" value="TreeGrafter"/>
</dbReference>
<reference evidence="2" key="1">
    <citation type="submission" date="2020-12" db="EMBL/GenBank/DDBJ databases">
        <title>Methylobrevis albus sp. nov., isolated from fresh water lack sediment.</title>
        <authorList>
            <person name="Zou Q."/>
        </authorList>
    </citation>
    <scope>NUCLEOTIDE SEQUENCE</scope>
    <source>
        <strain evidence="2">L22</strain>
    </source>
</reference>
<dbReference type="InterPro" id="IPR005133">
    <property type="entry name" value="PhaG_MnhG_YufB"/>
</dbReference>
<dbReference type="RefSeq" id="WP_197310210.1">
    <property type="nucleotide sequence ID" value="NZ_JADZLT010000041.1"/>
</dbReference>
<gene>
    <name evidence="2" type="ORF">I5731_04670</name>
</gene>